<evidence type="ECO:0000313" key="2">
    <source>
        <dbReference type="EMBL" id="BDQ34036.1"/>
    </source>
</evidence>
<feature type="compositionally biased region" description="Basic and acidic residues" evidence="1">
    <location>
        <begin position="46"/>
        <end position="56"/>
    </location>
</feature>
<accession>A0ABM8ARH5</accession>
<dbReference type="RefSeq" id="WP_264984081.1">
    <property type="nucleotide sequence ID" value="NZ_AP026708.1"/>
</dbReference>
<organism evidence="2 3">
    <name type="scientific">Pseudodesulfovibrio portus</name>
    <dbReference type="NCBI Taxonomy" id="231439"/>
    <lineage>
        <taxon>Bacteria</taxon>
        <taxon>Pseudomonadati</taxon>
        <taxon>Thermodesulfobacteriota</taxon>
        <taxon>Desulfovibrionia</taxon>
        <taxon>Desulfovibrionales</taxon>
        <taxon>Desulfovibrionaceae</taxon>
    </lineage>
</organism>
<feature type="region of interest" description="Disordered" evidence="1">
    <location>
        <begin position="35"/>
        <end position="56"/>
    </location>
</feature>
<reference evidence="2" key="1">
    <citation type="submission" date="2022-08" db="EMBL/GenBank/DDBJ databases">
        <title>Genome Sequence of the sulphate-reducing bacterium, Pseudodesulfovibrio portus JCM14722.</title>
        <authorList>
            <person name="Kondo R."/>
            <person name="Kataoka T."/>
        </authorList>
    </citation>
    <scope>NUCLEOTIDE SEQUENCE</scope>
    <source>
        <strain evidence="2">JCM 14722</strain>
    </source>
</reference>
<evidence type="ECO:0000313" key="3">
    <source>
        <dbReference type="Proteomes" id="UP001061361"/>
    </source>
</evidence>
<protein>
    <submittedName>
        <fullName evidence="2">Uncharacterized protein</fullName>
    </submittedName>
</protein>
<proteinExistence type="predicted"/>
<name>A0ABM8ARH5_9BACT</name>
<gene>
    <name evidence="2" type="ORF">JCM14722_15780</name>
</gene>
<evidence type="ECO:0000256" key="1">
    <source>
        <dbReference type="SAM" id="MobiDB-lite"/>
    </source>
</evidence>
<dbReference type="Proteomes" id="UP001061361">
    <property type="component" value="Chromosome"/>
</dbReference>
<dbReference type="EMBL" id="AP026708">
    <property type="protein sequence ID" value="BDQ34036.1"/>
    <property type="molecule type" value="Genomic_DNA"/>
</dbReference>
<sequence>MGCIIKPELHGDIKELLTKLVRALITTGVGSAGNNGTRNVKGIPAKGERAVRERVA</sequence>
<keyword evidence="3" id="KW-1185">Reference proteome</keyword>